<reference evidence="2" key="1">
    <citation type="submission" date="2022-12" db="EMBL/GenBank/DDBJ databases">
        <authorList>
            <person name="Petersen C."/>
        </authorList>
    </citation>
    <scope>NUCLEOTIDE SEQUENCE</scope>
    <source>
        <strain evidence="2">IBT 16125</strain>
    </source>
</reference>
<dbReference type="RefSeq" id="XP_056766781.1">
    <property type="nucleotide sequence ID" value="XM_056908163.1"/>
</dbReference>
<evidence type="ECO:0000313" key="2">
    <source>
        <dbReference type="EMBL" id="KAJ5453825.1"/>
    </source>
</evidence>
<reference evidence="2" key="2">
    <citation type="journal article" date="2023" name="IMA Fungus">
        <title>Comparative genomic study of the Penicillium genus elucidates a diverse pangenome and 15 lateral gene transfer events.</title>
        <authorList>
            <person name="Petersen C."/>
            <person name="Sorensen T."/>
            <person name="Nielsen M.R."/>
            <person name="Sondergaard T.E."/>
            <person name="Sorensen J.L."/>
            <person name="Fitzpatrick D.A."/>
            <person name="Frisvad J.C."/>
            <person name="Nielsen K.L."/>
        </authorList>
    </citation>
    <scope>NUCLEOTIDE SEQUENCE</scope>
    <source>
        <strain evidence="2">IBT 16125</strain>
    </source>
</reference>
<dbReference type="GeneID" id="81598406"/>
<organism evidence="2 3">
    <name type="scientific">Penicillium daleae</name>
    <dbReference type="NCBI Taxonomy" id="63821"/>
    <lineage>
        <taxon>Eukaryota</taxon>
        <taxon>Fungi</taxon>
        <taxon>Dikarya</taxon>
        <taxon>Ascomycota</taxon>
        <taxon>Pezizomycotina</taxon>
        <taxon>Eurotiomycetes</taxon>
        <taxon>Eurotiomycetidae</taxon>
        <taxon>Eurotiales</taxon>
        <taxon>Aspergillaceae</taxon>
        <taxon>Penicillium</taxon>
    </lineage>
</organism>
<dbReference type="EMBL" id="JAPVEA010000005">
    <property type="protein sequence ID" value="KAJ5453825.1"/>
    <property type="molecule type" value="Genomic_DNA"/>
</dbReference>
<proteinExistence type="predicted"/>
<keyword evidence="1" id="KW-0812">Transmembrane</keyword>
<feature type="transmembrane region" description="Helical" evidence="1">
    <location>
        <begin position="34"/>
        <end position="60"/>
    </location>
</feature>
<feature type="transmembrane region" description="Helical" evidence="1">
    <location>
        <begin position="66"/>
        <end position="88"/>
    </location>
</feature>
<keyword evidence="1" id="KW-0472">Membrane</keyword>
<protein>
    <submittedName>
        <fullName evidence="2">Uncharacterized protein</fullName>
    </submittedName>
</protein>
<feature type="transmembrane region" description="Helical" evidence="1">
    <location>
        <begin position="6"/>
        <end position="27"/>
    </location>
</feature>
<keyword evidence="3" id="KW-1185">Reference proteome</keyword>
<dbReference type="Proteomes" id="UP001213681">
    <property type="component" value="Unassembled WGS sequence"/>
</dbReference>
<accession>A0AAD6C739</accession>
<dbReference type="AlphaFoldDB" id="A0AAD6C739"/>
<evidence type="ECO:0000313" key="3">
    <source>
        <dbReference type="Proteomes" id="UP001213681"/>
    </source>
</evidence>
<name>A0AAD6C739_9EURO</name>
<keyword evidence="1" id="KW-1133">Transmembrane helix</keyword>
<gene>
    <name evidence="2" type="ORF">N7458_004781</name>
</gene>
<evidence type="ECO:0000256" key="1">
    <source>
        <dbReference type="SAM" id="Phobius"/>
    </source>
</evidence>
<comment type="caution">
    <text evidence="2">The sequence shown here is derived from an EMBL/GenBank/DDBJ whole genome shotgun (WGS) entry which is preliminary data.</text>
</comment>
<sequence length="144" mass="15928">MDESPAVTGLLSILSALLGVLTVFLSYTWSFLYFLLYLLVSPLVYLGHGLLSIALFPVQILLKFEAFLTFVTCAVVTGATVGLCLYLAEDSLSQVLRLQSSIEMSPLTELAESKDSSFDWESKMFLSSTILEEEENSHDSQDSR</sequence>